<dbReference type="EMBL" id="JAVDYG010000001">
    <property type="protein sequence ID" value="MDR7360913.1"/>
    <property type="molecule type" value="Genomic_DNA"/>
</dbReference>
<proteinExistence type="predicted"/>
<accession>A0ABU2BT43</accession>
<evidence type="ECO:0000313" key="3">
    <source>
        <dbReference type="Proteomes" id="UP001183648"/>
    </source>
</evidence>
<feature type="transmembrane region" description="Helical" evidence="1">
    <location>
        <begin position="6"/>
        <end position="31"/>
    </location>
</feature>
<keyword evidence="1" id="KW-1133">Transmembrane helix</keyword>
<keyword evidence="1" id="KW-0812">Transmembrane</keyword>
<name>A0ABU2BT43_9ACTN</name>
<protein>
    <submittedName>
        <fullName evidence="2">Uncharacterized protein</fullName>
    </submittedName>
</protein>
<reference evidence="2 3" key="1">
    <citation type="submission" date="2023-07" db="EMBL/GenBank/DDBJ databases">
        <title>Sequencing the genomes of 1000 actinobacteria strains.</title>
        <authorList>
            <person name="Klenk H.-P."/>
        </authorList>
    </citation>
    <scope>NUCLEOTIDE SEQUENCE [LARGE SCALE GENOMIC DNA]</scope>
    <source>
        <strain evidence="2 3">DSM 19426</strain>
    </source>
</reference>
<dbReference type="Proteomes" id="UP001183648">
    <property type="component" value="Unassembled WGS sequence"/>
</dbReference>
<keyword evidence="1" id="KW-0472">Membrane</keyword>
<evidence type="ECO:0000313" key="2">
    <source>
        <dbReference type="EMBL" id="MDR7360913.1"/>
    </source>
</evidence>
<sequence>MTDSIAATLLLIVVALVAYGTTFGAVTWMYLADQRRTDPAPAFLREVPRDEAHPHGPGHEDRAA</sequence>
<comment type="caution">
    <text evidence="2">The sequence shown here is derived from an EMBL/GenBank/DDBJ whole genome shotgun (WGS) entry which is preliminary data.</text>
</comment>
<evidence type="ECO:0000256" key="1">
    <source>
        <dbReference type="SAM" id="Phobius"/>
    </source>
</evidence>
<organism evidence="2 3">
    <name type="scientific">Nocardioides marmoribigeumensis</name>
    <dbReference type="NCBI Taxonomy" id="433649"/>
    <lineage>
        <taxon>Bacteria</taxon>
        <taxon>Bacillati</taxon>
        <taxon>Actinomycetota</taxon>
        <taxon>Actinomycetes</taxon>
        <taxon>Propionibacteriales</taxon>
        <taxon>Nocardioidaceae</taxon>
        <taxon>Nocardioides</taxon>
    </lineage>
</organism>
<gene>
    <name evidence="2" type="ORF">J2S63_000466</name>
</gene>
<keyword evidence="3" id="KW-1185">Reference proteome</keyword>
<dbReference type="RefSeq" id="WP_310298097.1">
    <property type="nucleotide sequence ID" value="NZ_BAAAPS010000002.1"/>
</dbReference>